<feature type="region of interest" description="Disordered" evidence="1">
    <location>
        <begin position="480"/>
        <end position="501"/>
    </location>
</feature>
<dbReference type="SUPFAM" id="SSF52540">
    <property type="entry name" value="P-loop containing nucleoside triphosphate hydrolases"/>
    <property type="match status" value="1"/>
</dbReference>
<dbReference type="InterPro" id="IPR027417">
    <property type="entry name" value="P-loop_NTPase"/>
</dbReference>
<feature type="compositionally biased region" description="Basic residues" evidence="1">
    <location>
        <begin position="484"/>
        <end position="497"/>
    </location>
</feature>
<dbReference type="InterPro" id="IPR006311">
    <property type="entry name" value="TAT_signal"/>
</dbReference>
<dbReference type="EMBL" id="CP002665">
    <property type="protein sequence ID" value="AEI11129.1"/>
    <property type="molecule type" value="Genomic_DNA"/>
</dbReference>
<organism evidence="2 3">
    <name type="scientific">Cellulomonas gilvus (strain ATCC 13127 / NRRL B-14078)</name>
    <name type="common">Cellvibrio gilvus</name>
    <dbReference type="NCBI Taxonomy" id="593907"/>
    <lineage>
        <taxon>Bacteria</taxon>
        <taxon>Bacillati</taxon>
        <taxon>Actinomycetota</taxon>
        <taxon>Actinomycetes</taxon>
        <taxon>Micrococcales</taxon>
        <taxon>Cellulomonadaceae</taxon>
        <taxon>Cellulomonas</taxon>
    </lineage>
</organism>
<dbReference type="STRING" id="593907.Celgi_0609"/>
<feature type="region of interest" description="Disordered" evidence="1">
    <location>
        <begin position="532"/>
        <end position="606"/>
    </location>
</feature>
<protein>
    <submittedName>
        <fullName evidence="2">Lipopolysaccharide biosynthesis protein</fullName>
    </submittedName>
</protein>
<dbReference type="PANTHER" id="PTHR32309">
    <property type="entry name" value="TYROSINE-PROTEIN KINASE"/>
    <property type="match status" value="1"/>
</dbReference>
<dbReference type="HOGENOM" id="CLU_473104_0_0_11"/>
<evidence type="ECO:0000313" key="2">
    <source>
        <dbReference type="EMBL" id="AEI11129.1"/>
    </source>
</evidence>
<sequence length="606" mass="61911" precursor="true">MTSSPSRGGRRPASTRAALVRRAALPALLLAGLGAGAGVVAASQVPQSYTAEATVLLNPLDGNPFHPGGSGEDLINLTTEAEIVRSDAVARLAATDAGSTDPGALLTGLGVEVLPNTQILDITVTARNGENAVRRAQAFADAYLDYRIQRATKSTDVERTQLQAEITERNSQLEELSAQYAAAVDDPPKAALISAQIQTTTTQLAQLNARLVDATSSTLDPGQVVTIAALQPEGPLSMSRLLPLVGAAGGVALAVAGAWLYGRRNRAVKRWSEADELLPVVASVGATGSVDPWAQPVSDDYRTLRAQLPSLLGDARPVLAVLTSSPHAAAEVAPLALATGAAGMRTVVVDLTDELPPSDRPRGEGLAGLLVSTAPTRTALVTAAPRVRVLPPGVALARVADLVAGAGFGSVLADLLHEADLVIVAARLHGGVADAAVLQHVSAALVEVRLGATRTGDVEQMLEAVRSAGVERSAALVVTPAPRRPGHPAHAVWKKRRPADDTDPVAAAVELAARGPRTASSAPRTSVAVSLVPHQGGPAAGGDAPQPLDPPVPFAPVFPLRTGAGGPAPEASDGAGDDAHESDGTEPATERHDEHASGDGVVEAHR</sequence>
<evidence type="ECO:0000256" key="1">
    <source>
        <dbReference type="SAM" id="MobiDB-lite"/>
    </source>
</evidence>
<gene>
    <name evidence="2" type="ordered locus">Celgi_0609</name>
</gene>
<dbReference type="RefSeq" id="WP_013882652.1">
    <property type="nucleotide sequence ID" value="NC_015671.1"/>
</dbReference>
<dbReference type="AlphaFoldDB" id="F8A6R9"/>
<dbReference type="PANTHER" id="PTHR32309:SF31">
    <property type="entry name" value="CAPSULAR EXOPOLYSACCHARIDE FAMILY"/>
    <property type="match status" value="1"/>
</dbReference>
<accession>F8A6R9</accession>
<proteinExistence type="predicted"/>
<name>F8A6R9_CELGA</name>
<dbReference type="eggNOG" id="COG3206">
    <property type="taxonomic scope" value="Bacteria"/>
</dbReference>
<dbReference type="PROSITE" id="PS51318">
    <property type="entry name" value="TAT"/>
    <property type="match status" value="1"/>
</dbReference>
<dbReference type="InterPro" id="IPR050445">
    <property type="entry name" value="Bact_polysacc_biosynth/exp"/>
</dbReference>
<dbReference type="eggNOG" id="COG0489">
    <property type="taxonomic scope" value="Bacteria"/>
</dbReference>
<dbReference type="KEGG" id="cga:Celgi_0609"/>
<feature type="compositionally biased region" description="Low complexity" evidence="1">
    <location>
        <begin position="533"/>
        <end position="546"/>
    </location>
</feature>
<keyword evidence="3" id="KW-1185">Reference proteome</keyword>
<reference evidence="3" key="1">
    <citation type="submission" date="2011-04" db="EMBL/GenBank/DDBJ databases">
        <title>Complete sequence of Cellvibrio gilvus ATCC 13127.</title>
        <authorList>
            <person name="Lucas S."/>
            <person name="Han J."/>
            <person name="Lapidus A."/>
            <person name="Cheng J.-F."/>
            <person name="Goodwin L."/>
            <person name="Pitluck S."/>
            <person name="Peters L."/>
            <person name="Munk A."/>
            <person name="Detter J.C."/>
            <person name="Han C."/>
            <person name="Tapia R."/>
            <person name="Land M."/>
            <person name="Hauser L."/>
            <person name="Kyrpides N."/>
            <person name="Ivanova N."/>
            <person name="Ovchinnikova G."/>
            <person name="Pagani I."/>
            <person name="Mead D."/>
            <person name="Brumm P."/>
            <person name="Woyke T."/>
        </authorList>
    </citation>
    <scope>NUCLEOTIDE SEQUENCE [LARGE SCALE GENOMIC DNA]</scope>
    <source>
        <strain evidence="3">ATCC 13127 / NRRL B-14078</strain>
    </source>
</reference>
<evidence type="ECO:0000313" key="3">
    <source>
        <dbReference type="Proteomes" id="UP000000485"/>
    </source>
</evidence>
<feature type="compositionally biased region" description="Basic and acidic residues" evidence="1">
    <location>
        <begin position="577"/>
        <end position="606"/>
    </location>
</feature>
<dbReference type="Gene3D" id="3.40.50.300">
    <property type="entry name" value="P-loop containing nucleotide triphosphate hydrolases"/>
    <property type="match status" value="1"/>
</dbReference>
<dbReference type="Proteomes" id="UP000000485">
    <property type="component" value="Chromosome"/>
</dbReference>
<feature type="compositionally biased region" description="Pro residues" evidence="1">
    <location>
        <begin position="547"/>
        <end position="556"/>
    </location>
</feature>